<organism evidence="4 5">
    <name type="scientific">Mesorhabditis spiculigera</name>
    <dbReference type="NCBI Taxonomy" id="96644"/>
    <lineage>
        <taxon>Eukaryota</taxon>
        <taxon>Metazoa</taxon>
        <taxon>Ecdysozoa</taxon>
        <taxon>Nematoda</taxon>
        <taxon>Chromadorea</taxon>
        <taxon>Rhabditida</taxon>
        <taxon>Rhabditina</taxon>
        <taxon>Rhabditomorpha</taxon>
        <taxon>Rhabditoidea</taxon>
        <taxon>Rhabditidae</taxon>
        <taxon>Mesorhabditinae</taxon>
        <taxon>Mesorhabditis</taxon>
    </lineage>
</organism>
<evidence type="ECO:0000259" key="3">
    <source>
        <dbReference type="PROSITE" id="PS50102"/>
    </source>
</evidence>
<reference evidence="4" key="1">
    <citation type="submission" date="2023-06" db="EMBL/GenBank/DDBJ databases">
        <authorList>
            <person name="Delattre M."/>
        </authorList>
    </citation>
    <scope>NUCLEOTIDE SEQUENCE</scope>
    <source>
        <strain evidence="4">AF72</strain>
    </source>
</reference>
<dbReference type="InterPro" id="IPR000504">
    <property type="entry name" value="RRM_dom"/>
</dbReference>
<keyword evidence="5" id="KW-1185">Reference proteome</keyword>
<feature type="compositionally biased region" description="Gly residues" evidence="2">
    <location>
        <begin position="207"/>
        <end position="222"/>
    </location>
</feature>
<proteinExistence type="predicted"/>
<evidence type="ECO:0000313" key="5">
    <source>
        <dbReference type="Proteomes" id="UP001177023"/>
    </source>
</evidence>
<dbReference type="Proteomes" id="UP001177023">
    <property type="component" value="Unassembled WGS sequence"/>
</dbReference>
<dbReference type="Pfam" id="PF00076">
    <property type="entry name" value="RRM_1"/>
    <property type="match status" value="1"/>
</dbReference>
<dbReference type="PANTHER" id="PTHR48034">
    <property type="entry name" value="TRANSFORMER-2 SEX-DETERMINING PROTEIN-RELATED"/>
    <property type="match status" value="1"/>
</dbReference>
<dbReference type="CDD" id="cd12363">
    <property type="entry name" value="RRM_TRA2"/>
    <property type="match status" value="1"/>
</dbReference>
<feature type="non-terminal residue" evidence="4">
    <location>
        <position position="1"/>
    </location>
</feature>
<feature type="domain" description="RRM" evidence="3">
    <location>
        <begin position="62"/>
        <end position="140"/>
    </location>
</feature>
<feature type="region of interest" description="Disordered" evidence="2">
    <location>
        <begin position="1"/>
        <end position="65"/>
    </location>
</feature>
<dbReference type="SUPFAM" id="SSF54928">
    <property type="entry name" value="RNA-binding domain, RBD"/>
    <property type="match status" value="1"/>
</dbReference>
<dbReference type="InterPro" id="IPR050441">
    <property type="entry name" value="RBM"/>
</dbReference>
<name>A0AA36G4D2_9BILA</name>
<dbReference type="PROSITE" id="PS50102">
    <property type="entry name" value="RRM"/>
    <property type="match status" value="1"/>
</dbReference>
<gene>
    <name evidence="4" type="ORF">MSPICULIGERA_LOCUS17282</name>
</gene>
<dbReference type="EMBL" id="CATQJA010002655">
    <property type="protein sequence ID" value="CAJ0579049.1"/>
    <property type="molecule type" value="Genomic_DNA"/>
</dbReference>
<accession>A0AA36G4D2</accession>
<comment type="caution">
    <text evidence="4">The sequence shown here is derived from an EMBL/GenBank/DDBJ whole genome shotgun (WGS) entry which is preliminary data.</text>
</comment>
<feature type="compositionally biased region" description="Basic residues" evidence="2">
    <location>
        <begin position="23"/>
        <end position="38"/>
    </location>
</feature>
<dbReference type="GO" id="GO:0003723">
    <property type="term" value="F:RNA binding"/>
    <property type="evidence" value="ECO:0007669"/>
    <property type="project" value="UniProtKB-UniRule"/>
</dbReference>
<dbReference type="Gene3D" id="3.30.70.330">
    <property type="match status" value="1"/>
</dbReference>
<dbReference type="InterPro" id="IPR012677">
    <property type="entry name" value="Nucleotide-bd_a/b_plait_sf"/>
</dbReference>
<evidence type="ECO:0000256" key="2">
    <source>
        <dbReference type="SAM" id="MobiDB-lite"/>
    </source>
</evidence>
<keyword evidence="1" id="KW-0694">RNA-binding</keyword>
<feature type="compositionally biased region" description="Basic and acidic residues" evidence="2">
    <location>
        <begin position="161"/>
        <end position="206"/>
    </location>
</feature>
<feature type="compositionally biased region" description="Basic and acidic residues" evidence="2">
    <location>
        <begin position="223"/>
        <end position="235"/>
    </location>
</feature>
<dbReference type="SMART" id="SM00360">
    <property type="entry name" value="RRM"/>
    <property type="match status" value="1"/>
</dbReference>
<protein>
    <recommendedName>
        <fullName evidence="3">RRM domain-containing protein</fullName>
    </recommendedName>
</protein>
<dbReference type="AlphaFoldDB" id="A0AA36G4D2"/>
<sequence length="254" mass="28297">MPRSDAGSPLNAYSRSPSPDVRRRVKSPSRSPSPRHRSSRDGGYRRGSGFTGASRDNPEPSKCLGVFNLSRSTTEDILREEFERFGKVERAQLVIDRPTGESRGFGFIYFKNVDDAKEAREKMSGASLDGRELRVDFSVTKRAHSPTPGQYMGQKTAFFGRNDRGSDRGYERRDRGGHDRGSYGRDRDRGYGRDRGSYGRDRDRGYGGRPSYGGGGGGGGGYRGRDDRGARHRSESPSPPRHRHARSRSRSDSP</sequence>
<evidence type="ECO:0000256" key="1">
    <source>
        <dbReference type="PROSITE-ProRule" id="PRU00176"/>
    </source>
</evidence>
<dbReference type="InterPro" id="IPR035979">
    <property type="entry name" value="RBD_domain_sf"/>
</dbReference>
<feature type="region of interest" description="Disordered" evidence="2">
    <location>
        <begin position="139"/>
        <end position="254"/>
    </location>
</feature>
<evidence type="ECO:0000313" key="4">
    <source>
        <dbReference type="EMBL" id="CAJ0579049.1"/>
    </source>
</evidence>